<protein>
    <submittedName>
        <fullName evidence="1">Uncharacterized protein</fullName>
    </submittedName>
</protein>
<accession>A0ACB9A388</accession>
<organism evidence="1 2">
    <name type="scientific">Smallanthus sonchifolius</name>
    <dbReference type="NCBI Taxonomy" id="185202"/>
    <lineage>
        <taxon>Eukaryota</taxon>
        <taxon>Viridiplantae</taxon>
        <taxon>Streptophyta</taxon>
        <taxon>Embryophyta</taxon>
        <taxon>Tracheophyta</taxon>
        <taxon>Spermatophyta</taxon>
        <taxon>Magnoliopsida</taxon>
        <taxon>eudicotyledons</taxon>
        <taxon>Gunneridae</taxon>
        <taxon>Pentapetalae</taxon>
        <taxon>asterids</taxon>
        <taxon>campanulids</taxon>
        <taxon>Asterales</taxon>
        <taxon>Asteraceae</taxon>
        <taxon>Asteroideae</taxon>
        <taxon>Heliantheae alliance</taxon>
        <taxon>Millerieae</taxon>
        <taxon>Smallanthus</taxon>
    </lineage>
</organism>
<sequence length="227" mass="26089">MASATSHLDRDPWIEDLNATSSLSYQSCFLLFSRVEPILALFLDLNSPNLVSVIRFFPMKVLVSYMLRPTQNPDIPEKLQSLGNSRGSSYAMRSINNPERKAAGMTKRERFPALKKKGRLKQGLPRIPKSARLLADTLKERRDFKQENLNLKRNSSTVKERKHSLHYLANLMMDICLESLLRWRSNGIQKELTGEPYEVGNSQEELYDDGLFCEKVGERRKNLLISD</sequence>
<evidence type="ECO:0000313" key="2">
    <source>
        <dbReference type="Proteomes" id="UP001056120"/>
    </source>
</evidence>
<comment type="caution">
    <text evidence="1">The sequence shown here is derived from an EMBL/GenBank/DDBJ whole genome shotgun (WGS) entry which is preliminary data.</text>
</comment>
<name>A0ACB9A388_9ASTR</name>
<reference evidence="2" key="1">
    <citation type="journal article" date="2022" name="Mol. Ecol. Resour.">
        <title>The genomes of chicory, endive, great burdock and yacon provide insights into Asteraceae palaeo-polyploidization history and plant inulin production.</title>
        <authorList>
            <person name="Fan W."/>
            <person name="Wang S."/>
            <person name="Wang H."/>
            <person name="Wang A."/>
            <person name="Jiang F."/>
            <person name="Liu H."/>
            <person name="Zhao H."/>
            <person name="Xu D."/>
            <person name="Zhang Y."/>
        </authorList>
    </citation>
    <scope>NUCLEOTIDE SEQUENCE [LARGE SCALE GENOMIC DNA]</scope>
    <source>
        <strain evidence="2">cv. Yunnan</strain>
    </source>
</reference>
<gene>
    <name evidence="1" type="ORF">L1987_74226</name>
</gene>
<keyword evidence="2" id="KW-1185">Reference proteome</keyword>
<reference evidence="1 2" key="2">
    <citation type="journal article" date="2022" name="Mol. Ecol. Resour.">
        <title>The genomes of chicory, endive, great burdock and yacon provide insights into Asteraceae paleo-polyploidization history and plant inulin production.</title>
        <authorList>
            <person name="Fan W."/>
            <person name="Wang S."/>
            <person name="Wang H."/>
            <person name="Wang A."/>
            <person name="Jiang F."/>
            <person name="Liu H."/>
            <person name="Zhao H."/>
            <person name="Xu D."/>
            <person name="Zhang Y."/>
        </authorList>
    </citation>
    <scope>NUCLEOTIDE SEQUENCE [LARGE SCALE GENOMIC DNA]</scope>
    <source>
        <strain evidence="2">cv. Yunnan</strain>
        <tissue evidence="1">Leaves</tissue>
    </source>
</reference>
<evidence type="ECO:0000313" key="1">
    <source>
        <dbReference type="EMBL" id="KAI3704021.1"/>
    </source>
</evidence>
<dbReference type="EMBL" id="CM042042">
    <property type="protein sequence ID" value="KAI3704021.1"/>
    <property type="molecule type" value="Genomic_DNA"/>
</dbReference>
<dbReference type="Proteomes" id="UP001056120">
    <property type="component" value="Linkage Group LG25"/>
</dbReference>
<proteinExistence type="predicted"/>